<dbReference type="EC" id="1.3.1.12" evidence="3"/>
<dbReference type="SUPFAM" id="SSF51735">
    <property type="entry name" value="NAD(P)-binding Rossmann-fold domains"/>
    <property type="match status" value="1"/>
</dbReference>
<keyword evidence="4" id="KW-1185">Reference proteome</keyword>
<dbReference type="GO" id="GO:0006571">
    <property type="term" value="P:tyrosine biosynthetic process"/>
    <property type="evidence" value="ECO:0007669"/>
    <property type="project" value="InterPro"/>
</dbReference>
<dbReference type="InterPro" id="IPR036291">
    <property type="entry name" value="NAD(P)-bd_dom_sf"/>
</dbReference>
<evidence type="ECO:0000313" key="4">
    <source>
        <dbReference type="Proteomes" id="UP000001784"/>
    </source>
</evidence>
<dbReference type="PROSITE" id="PS51176">
    <property type="entry name" value="PDH_ADH"/>
    <property type="match status" value="1"/>
</dbReference>
<dbReference type="AlphaFoldDB" id="A0LPT4"/>
<evidence type="ECO:0000259" key="2">
    <source>
        <dbReference type="PROSITE" id="PS51176"/>
    </source>
</evidence>
<dbReference type="Proteomes" id="UP000001784">
    <property type="component" value="Chromosome"/>
</dbReference>
<dbReference type="Pfam" id="PF02153">
    <property type="entry name" value="PDH_N"/>
    <property type="match status" value="1"/>
</dbReference>
<dbReference type="KEGG" id="sfu:Sfum_3767"/>
<dbReference type="STRING" id="335543.Sfum_3767"/>
<organism evidence="3 4">
    <name type="scientific">Syntrophobacter fumaroxidans (strain DSM 10017 / MPOB)</name>
    <dbReference type="NCBI Taxonomy" id="335543"/>
    <lineage>
        <taxon>Bacteria</taxon>
        <taxon>Pseudomonadati</taxon>
        <taxon>Thermodesulfobacteriota</taxon>
        <taxon>Syntrophobacteria</taxon>
        <taxon>Syntrophobacterales</taxon>
        <taxon>Syntrophobacteraceae</taxon>
        <taxon>Syntrophobacter</taxon>
    </lineage>
</organism>
<dbReference type="InterPro" id="IPR003099">
    <property type="entry name" value="Prephen_DH"/>
</dbReference>
<dbReference type="Gene3D" id="3.40.50.720">
    <property type="entry name" value="NAD(P)-binding Rossmann-like Domain"/>
    <property type="match status" value="1"/>
</dbReference>
<accession>A0LPT4</accession>
<dbReference type="InterPro" id="IPR008927">
    <property type="entry name" value="6-PGluconate_DH-like_C_sf"/>
</dbReference>
<dbReference type="FunCoup" id="A0LPT4">
    <property type="interactions" value="131"/>
</dbReference>
<sequence length="242" mass="26908">MLESSDIVLFSVPLHRTEAIIRDLVPYAKPHQLLLDLSSLKVGPVREMLRSASFVVGLHPMFGGRISTFRGQTIVACPARIPTPDWLRLRSLLSAGGMEVKESTPEEHDRMMSIIQVLFHMTTMLTGRVMRRMGIDLAEVLEYASPGYRVELSQVGRLFAQSPELYSAIIQGNPGTGEVLAQLREGLELYGGWFEKQELSGFVKDFERSARYLGEFCSRAFRDSSVLHETVVKCSEGGSGGD</sequence>
<dbReference type="GO" id="GO:0004665">
    <property type="term" value="F:prephenate dehydrogenase (NADP+) activity"/>
    <property type="evidence" value="ECO:0007669"/>
    <property type="project" value="InterPro"/>
</dbReference>
<evidence type="ECO:0000313" key="3">
    <source>
        <dbReference type="EMBL" id="ABK19436.1"/>
    </source>
</evidence>
<protein>
    <submittedName>
        <fullName evidence="3">Prephenate dehydrogenase</fullName>
        <ecNumber evidence="3">1.3.1.12</ecNumber>
    </submittedName>
</protein>
<name>A0LPT4_SYNFM</name>
<dbReference type="GO" id="GO:0070403">
    <property type="term" value="F:NAD+ binding"/>
    <property type="evidence" value="ECO:0007669"/>
    <property type="project" value="InterPro"/>
</dbReference>
<dbReference type="InterPro" id="IPR046826">
    <property type="entry name" value="PDH_N"/>
</dbReference>
<dbReference type="PANTHER" id="PTHR21363:SF0">
    <property type="entry name" value="PREPHENATE DEHYDROGENASE [NADP(+)]"/>
    <property type="match status" value="1"/>
</dbReference>
<dbReference type="SUPFAM" id="SSF48179">
    <property type="entry name" value="6-phosphogluconate dehydrogenase C-terminal domain-like"/>
    <property type="match status" value="1"/>
</dbReference>
<reference evidence="3 4" key="1">
    <citation type="submission" date="2006-10" db="EMBL/GenBank/DDBJ databases">
        <title>Complete sequence of Syntrophobacter fumaroxidans MPOB.</title>
        <authorList>
            <consortium name="US DOE Joint Genome Institute"/>
            <person name="Copeland A."/>
            <person name="Lucas S."/>
            <person name="Lapidus A."/>
            <person name="Barry K."/>
            <person name="Detter J.C."/>
            <person name="Glavina del Rio T."/>
            <person name="Hammon N."/>
            <person name="Israni S."/>
            <person name="Pitluck S."/>
            <person name="Goltsman E.G."/>
            <person name="Martinez M."/>
            <person name="Schmutz J."/>
            <person name="Larimer F."/>
            <person name="Land M."/>
            <person name="Hauser L."/>
            <person name="Kyrpides N."/>
            <person name="Kim E."/>
            <person name="Boone D.R."/>
            <person name="Brockman F."/>
            <person name="Culley D."/>
            <person name="Ferry J."/>
            <person name="Gunsalus R."/>
            <person name="McInerney M.J."/>
            <person name="Morrison M."/>
            <person name="Plugge C."/>
            <person name="Rohlin L."/>
            <person name="Scholten J."/>
            <person name="Sieber J."/>
            <person name="Stams A.J.M."/>
            <person name="Worm P."/>
            <person name="Henstra A.M."/>
            <person name="Richardson P."/>
        </authorList>
    </citation>
    <scope>NUCLEOTIDE SEQUENCE [LARGE SCALE GENOMIC DNA]</scope>
    <source>
        <strain evidence="4">DSM 10017 / MPOB</strain>
    </source>
</reference>
<dbReference type="InParanoid" id="A0LPT4"/>
<dbReference type="InterPro" id="IPR050812">
    <property type="entry name" value="Preph/Arog_dehydrog"/>
</dbReference>
<dbReference type="EMBL" id="CP000478">
    <property type="protein sequence ID" value="ABK19436.1"/>
    <property type="molecule type" value="Genomic_DNA"/>
</dbReference>
<dbReference type="HOGENOM" id="CLU_036672_1_1_7"/>
<feature type="domain" description="Prephenate/arogenate dehydrogenase" evidence="2">
    <location>
        <begin position="1"/>
        <end position="224"/>
    </location>
</feature>
<gene>
    <name evidence="3" type="ordered locus">Sfum_3767</name>
</gene>
<dbReference type="PANTHER" id="PTHR21363">
    <property type="entry name" value="PREPHENATE DEHYDROGENASE"/>
    <property type="match status" value="1"/>
</dbReference>
<dbReference type="GO" id="GO:0008977">
    <property type="term" value="F:prephenate dehydrogenase (NAD+) activity"/>
    <property type="evidence" value="ECO:0007669"/>
    <property type="project" value="UniProtKB-EC"/>
</dbReference>
<keyword evidence="1 3" id="KW-0560">Oxidoreductase</keyword>
<evidence type="ECO:0000256" key="1">
    <source>
        <dbReference type="ARBA" id="ARBA00023002"/>
    </source>
</evidence>
<dbReference type="Gene3D" id="1.10.3660.10">
    <property type="entry name" value="6-phosphogluconate dehydrogenase C-terminal like domain"/>
    <property type="match status" value="1"/>
</dbReference>
<proteinExistence type="predicted"/>
<dbReference type="InterPro" id="IPR046825">
    <property type="entry name" value="PDH_C"/>
</dbReference>
<dbReference type="eggNOG" id="COG0287">
    <property type="taxonomic scope" value="Bacteria"/>
</dbReference>
<dbReference type="Pfam" id="PF20463">
    <property type="entry name" value="PDH_C"/>
    <property type="match status" value="1"/>
</dbReference>